<evidence type="ECO:0000313" key="2">
    <source>
        <dbReference type="EMBL" id="KAK5624483.1"/>
    </source>
</evidence>
<evidence type="ECO:0000313" key="3">
    <source>
        <dbReference type="Proteomes" id="UP001305414"/>
    </source>
</evidence>
<feature type="compositionally biased region" description="Basic and acidic residues" evidence="1">
    <location>
        <begin position="179"/>
        <end position="191"/>
    </location>
</feature>
<dbReference type="AlphaFoldDB" id="A0AAN7UAB5"/>
<proteinExistence type="predicted"/>
<evidence type="ECO:0000256" key="1">
    <source>
        <dbReference type="SAM" id="MobiDB-lite"/>
    </source>
</evidence>
<feature type="region of interest" description="Disordered" evidence="1">
    <location>
        <begin position="179"/>
        <end position="211"/>
    </location>
</feature>
<keyword evidence="3" id="KW-1185">Reference proteome</keyword>
<reference evidence="2 3" key="1">
    <citation type="submission" date="2023-10" db="EMBL/GenBank/DDBJ databases">
        <title>Draft genome sequence of Xylaria bambusicola isolate GMP-LS, the root and basal stem rot pathogen of sugarcane in Indonesia.</title>
        <authorList>
            <person name="Selvaraj P."/>
            <person name="Muralishankar V."/>
            <person name="Muruganantham S."/>
            <person name="Sp S."/>
            <person name="Haryani S."/>
            <person name="Lau K.J.X."/>
            <person name="Naqvi N.I."/>
        </authorList>
    </citation>
    <scope>NUCLEOTIDE SEQUENCE [LARGE SCALE GENOMIC DNA]</scope>
    <source>
        <strain evidence="2">GMP-LS</strain>
    </source>
</reference>
<comment type="caution">
    <text evidence="2">The sequence shown here is derived from an EMBL/GenBank/DDBJ whole genome shotgun (WGS) entry which is preliminary data.</text>
</comment>
<name>A0AAN7UAB5_9PEZI</name>
<dbReference type="EMBL" id="JAWHQM010000001">
    <property type="protein sequence ID" value="KAK5624483.1"/>
    <property type="molecule type" value="Genomic_DNA"/>
</dbReference>
<organism evidence="2 3">
    <name type="scientific">Xylaria bambusicola</name>
    <dbReference type="NCBI Taxonomy" id="326684"/>
    <lineage>
        <taxon>Eukaryota</taxon>
        <taxon>Fungi</taxon>
        <taxon>Dikarya</taxon>
        <taxon>Ascomycota</taxon>
        <taxon>Pezizomycotina</taxon>
        <taxon>Sordariomycetes</taxon>
        <taxon>Xylariomycetidae</taxon>
        <taxon>Xylariales</taxon>
        <taxon>Xylariaceae</taxon>
        <taxon>Xylaria</taxon>
    </lineage>
</organism>
<sequence>MQSIAVLGDALQARVVTHGDRRGGGVNLNEKENVVRKWPNSPVSLRKEHEQLDEHLSQRRRRLDPLLLQVLRCSLRCCRLGTLQQQVPHLFRRQNEMREIKRHERRLRGEDGVVQQRGGRLGIYEHVELGPLRVIPYALDVADAAQWGGREAVADTATHHTHACHVRLEVRVCGKQLRDVGQRPRAHDPRRAGLAGSQRGRHGVDGGHGCV</sequence>
<gene>
    <name evidence="2" type="ORF">RRF57_000199</name>
</gene>
<dbReference type="Proteomes" id="UP001305414">
    <property type="component" value="Unassembled WGS sequence"/>
</dbReference>
<protein>
    <submittedName>
        <fullName evidence="2">Uncharacterized protein</fullName>
    </submittedName>
</protein>
<accession>A0AAN7UAB5</accession>